<evidence type="ECO:0000256" key="1">
    <source>
        <dbReference type="ARBA" id="ARBA00004604"/>
    </source>
</evidence>
<keyword evidence="9" id="KW-1185">Reference proteome</keyword>
<evidence type="ECO:0000259" key="7">
    <source>
        <dbReference type="Pfam" id="PF08640"/>
    </source>
</evidence>
<feature type="compositionally biased region" description="Basic and acidic residues" evidence="6">
    <location>
        <begin position="247"/>
        <end position="270"/>
    </location>
</feature>
<dbReference type="GO" id="GO:0032040">
    <property type="term" value="C:small-subunit processome"/>
    <property type="evidence" value="ECO:0007669"/>
    <property type="project" value="TreeGrafter"/>
</dbReference>
<dbReference type="EMBL" id="NBIV01000024">
    <property type="protein sequence ID" value="PXF47481.1"/>
    <property type="molecule type" value="Genomic_DNA"/>
</dbReference>
<dbReference type="GO" id="GO:0030515">
    <property type="term" value="F:snoRNA binding"/>
    <property type="evidence" value="ECO:0007669"/>
    <property type="project" value="InterPro"/>
</dbReference>
<dbReference type="OrthoDB" id="28112at2759"/>
<proteinExistence type="inferred from homology"/>
<dbReference type="PANTHER" id="PTHR23271">
    <property type="entry name" value="HEPATOCELLULAR CARCINOMA-ASSOCIATED ANTIGEN 66"/>
    <property type="match status" value="1"/>
</dbReference>
<dbReference type="Proteomes" id="UP000247409">
    <property type="component" value="Unassembled WGS sequence"/>
</dbReference>
<keyword evidence="4" id="KW-0677">Repeat</keyword>
<dbReference type="Pfam" id="PF08640">
    <property type="entry name" value="U3_assoc_6"/>
    <property type="match status" value="1"/>
</dbReference>
<organism evidence="8 9">
    <name type="scientific">Gracilariopsis chorda</name>
    <dbReference type="NCBI Taxonomy" id="448386"/>
    <lineage>
        <taxon>Eukaryota</taxon>
        <taxon>Rhodophyta</taxon>
        <taxon>Florideophyceae</taxon>
        <taxon>Rhodymeniophycidae</taxon>
        <taxon>Gracilariales</taxon>
        <taxon>Gracilariaceae</taxon>
        <taxon>Gracilariopsis</taxon>
    </lineage>
</organism>
<feature type="domain" description="U3 small nucleolar RNA-associated protein 6 N-terminal" evidence="7">
    <location>
        <begin position="13"/>
        <end position="81"/>
    </location>
</feature>
<comment type="similarity">
    <text evidence="2">Belongs to the UTP6 family.</text>
</comment>
<comment type="caution">
    <text evidence="8">The sequence shown here is derived from an EMBL/GenBank/DDBJ whole genome shotgun (WGS) entry which is preliminary data.</text>
</comment>
<accession>A0A2V3IZB6</accession>
<keyword evidence="3" id="KW-0698">rRNA processing</keyword>
<feature type="region of interest" description="Disordered" evidence="6">
    <location>
        <begin position="536"/>
        <end position="559"/>
    </location>
</feature>
<dbReference type="GO" id="GO:0000462">
    <property type="term" value="P:maturation of SSU-rRNA from tricistronic rRNA transcript (SSU-rRNA, 5.8S rRNA, LSU-rRNA)"/>
    <property type="evidence" value="ECO:0007669"/>
    <property type="project" value="InterPro"/>
</dbReference>
<evidence type="ECO:0000313" key="8">
    <source>
        <dbReference type="EMBL" id="PXF47481.1"/>
    </source>
</evidence>
<dbReference type="InterPro" id="IPR003107">
    <property type="entry name" value="HAT"/>
</dbReference>
<sequence>MGDNVERELRPTIPVLHAAQKAKILNRWEVNEVVRKRRHHEYNLLRRDVSRSDFLHYAAFERELASVLRNRAKKRQLTKIQVERTVNKTAARVNLIYSRAVSKFRFDDDLWLHYAKHCVRMGATRAAARVFAKAIAYRNDSDRIWLAAISFHFDVCADTTGARTIAQRALRALPNSVTLWKEYFRLELCYLGKLVARRLTLGLSPLPKDPNAKEGDGLNEISQNQNPNESKTANIPGLTLGQGDTSIRQEPEDDRTPSVSNSEHETEKGSDQQATNGNGNGLQNEEETLNHPSDSQDSNQHLSKEIEQLPEPQGSSLDADKHETPNADSIEEGESSESDGASSDSDESQSESEDLEQNDGSVKSSGIDKLSFWEGGVPFAIFRSACDRISCSHKVRAEFWDIAASIPFVPPMLLSSMFRYLKEKFSGCKVVQVIAIRQPWDTQRAERRRSLGSKLGEEQREINFGPTDRAMLLEHAQKVADQMYAALRTEKFSNLSESENEGIRAVLSSFRRTVFYTGRTDKSKLAMQKLMSSLDGMENEAHGKSTEEGEKSSKNGKDWSTSLMRTELKSVEEPFSASTEFVEALKQKVVVPFRNIEQDGLVCLYLSKETDILKIRNFVTAVLAVPPITMESLQAAINAELRIYGLSKSKAAIPSHQKDEFMLHHTRQLFKKAVSLAAARRDVELWLSYIDFERHISGDMREASAVSWKASKVLMPNYRDLFTERQALRSLG</sequence>
<dbReference type="InterPro" id="IPR011990">
    <property type="entry name" value="TPR-like_helical_dom_sf"/>
</dbReference>
<reference evidence="8 9" key="1">
    <citation type="journal article" date="2018" name="Mol. Biol. Evol.">
        <title>Analysis of the draft genome of the red seaweed Gracilariopsis chorda provides insights into genome size evolution in Rhodophyta.</title>
        <authorList>
            <person name="Lee J."/>
            <person name="Yang E.C."/>
            <person name="Graf L."/>
            <person name="Yang J.H."/>
            <person name="Qiu H."/>
            <person name="Zel Zion U."/>
            <person name="Chan C.X."/>
            <person name="Stephens T.G."/>
            <person name="Weber A.P.M."/>
            <person name="Boo G.H."/>
            <person name="Boo S.M."/>
            <person name="Kim K.M."/>
            <person name="Shin Y."/>
            <person name="Jung M."/>
            <person name="Lee S.J."/>
            <person name="Yim H.S."/>
            <person name="Lee J.H."/>
            <person name="Bhattacharya D."/>
            <person name="Yoon H.S."/>
        </authorList>
    </citation>
    <scope>NUCLEOTIDE SEQUENCE [LARGE SCALE GENOMIC DNA]</scope>
    <source>
        <strain evidence="8 9">SKKU-2015</strain>
        <tissue evidence="8">Whole body</tissue>
    </source>
</reference>
<feature type="compositionally biased region" description="Basic and acidic residues" evidence="6">
    <location>
        <begin position="539"/>
        <end position="557"/>
    </location>
</feature>
<comment type="subcellular location">
    <subcellularLocation>
        <location evidence="1">Nucleus</location>
        <location evidence="1">Nucleolus</location>
    </subcellularLocation>
</comment>
<dbReference type="InterPro" id="IPR013949">
    <property type="entry name" value="Utp6"/>
</dbReference>
<evidence type="ECO:0000256" key="5">
    <source>
        <dbReference type="ARBA" id="ARBA00023242"/>
    </source>
</evidence>
<evidence type="ECO:0000256" key="2">
    <source>
        <dbReference type="ARBA" id="ARBA00010734"/>
    </source>
</evidence>
<protein>
    <submittedName>
        <fullName evidence="8">U3 small nucleolar RNA-associated protein 6</fullName>
    </submittedName>
</protein>
<dbReference type="GO" id="GO:0034388">
    <property type="term" value="C:Pwp2p-containing subcomplex of 90S preribosome"/>
    <property type="evidence" value="ECO:0007669"/>
    <property type="project" value="TreeGrafter"/>
</dbReference>
<name>A0A2V3IZB6_9FLOR</name>
<evidence type="ECO:0000256" key="3">
    <source>
        <dbReference type="ARBA" id="ARBA00022552"/>
    </source>
</evidence>
<evidence type="ECO:0000256" key="4">
    <source>
        <dbReference type="ARBA" id="ARBA00022737"/>
    </source>
</evidence>
<evidence type="ECO:0000256" key="6">
    <source>
        <dbReference type="SAM" id="MobiDB-lite"/>
    </source>
</evidence>
<dbReference type="SMART" id="SM00386">
    <property type="entry name" value="HAT"/>
    <property type="match status" value="4"/>
</dbReference>
<feature type="compositionally biased region" description="Polar residues" evidence="6">
    <location>
        <begin position="291"/>
        <end position="301"/>
    </location>
</feature>
<dbReference type="AlphaFoldDB" id="A0A2V3IZB6"/>
<evidence type="ECO:0000313" key="9">
    <source>
        <dbReference type="Proteomes" id="UP000247409"/>
    </source>
</evidence>
<feature type="compositionally biased region" description="Acidic residues" evidence="6">
    <location>
        <begin position="344"/>
        <end position="357"/>
    </location>
</feature>
<keyword evidence="5" id="KW-0539">Nucleus</keyword>
<dbReference type="SUPFAM" id="SSF48452">
    <property type="entry name" value="TPR-like"/>
    <property type="match status" value="1"/>
</dbReference>
<gene>
    <name evidence="8" type="ORF">BWQ96_02812</name>
</gene>
<dbReference type="STRING" id="448386.A0A2V3IZB6"/>
<dbReference type="Gene3D" id="1.25.40.10">
    <property type="entry name" value="Tetratricopeptide repeat domain"/>
    <property type="match status" value="1"/>
</dbReference>
<dbReference type="PANTHER" id="PTHR23271:SF1">
    <property type="entry name" value="U3 SMALL NUCLEOLAR RNA-ASSOCIATED PROTEIN 6 HOMOLOG"/>
    <property type="match status" value="1"/>
</dbReference>
<dbReference type="InterPro" id="IPR055347">
    <property type="entry name" value="UTP6_N"/>
</dbReference>
<feature type="compositionally biased region" description="Polar residues" evidence="6">
    <location>
        <begin position="220"/>
        <end position="233"/>
    </location>
</feature>
<feature type="region of interest" description="Disordered" evidence="6">
    <location>
        <begin position="203"/>
        <end position="366"/>
    </location>
</feature>